<reference evidence="4 5" key="1">
    <citation type="submission" date="2019-11" db="EMBL/GenBank/DDBJ databases">
        <title>Draft genome sequence of Kocuria indica DP-K7, a methyl red degrading Actinobacterium.</title>
        <authorList>
            <person name="Kumaran S."/>
            <person name="Tischler D."/>
            <person name="Ngo A.C.R."/>
            <person name="Schultes F."/>
        </authorList>
    </citation>
    <scope>NUCLEOTIDE SEQUENCE [LARGE SCALE GENOMIC DNA]</scope>
    <source>
        <strain evidence="4 5">DP-K7</strain>
    </source>
</reference>
<evidence type="ECO:0000256" key="2">
    <source>
        <dbReference type="ARBA" id="ARBA00022723"/>
    </source>
</evidence>
<gene>
    <name evidence="4" type="ORF">GKZ75_11445</name>
</gene>
<proteinExistence type="predicted"/>
<keyword evidence="2" id="KW-0479">Metal-binding</keyword>
<evidence type="ECO:0000256" key="1">
    <source>
        <dbReference type="ARBA" id="ARBA00001968"/>
    </source>
</evidence>
<name>A0A6N9R2B7_9MICC</name>
<evidence type="ECO:0000313" key="4">
    <source>
        <dbReference type="EMBL" id="NDO78818.1"/>
    </source>
</evidence>
<sequence length="156" mass="16606">MATSCWVKAAAQAAELHEALAKAQDDHLPYLTLDGTSIPTDRVAERTEAGNHAWYSGKHKRFGNSVPVIADPTGFPLWTSPVEPGSTHDITAARAHCSGALYPVAAKGLPTLADMGYQGAGIGVHIPFKSSRLGADNRPYVKQKGRIPVSPSFMVE</sequence>
<dbReference type="EMBL" id="WMHZ01000017">
    <property type="protein sequence ID" value="NDO78818.1"/>
    <property type="molecule type" value="Genomic_DNA"/>
</dbReference>
<organism evidence="4 5">
    <name type="scientific">Kocuria marina subsp. indica</name>
    <dbReference type="NCBI Taxonomy" id="1049583"/>
    <lineage>
        <taxon>Bacteria</taxon>
        <taxon>Bacillati</taxon>
        <taxon>Actinomycetota</taxon>
        <taxon>Actinomycetes</taxon>
        <taxon>Micrococcales</taxon>
        <taxon>Micrococcaceae</taxon>
        <taxon>Kocuria</taxon>
    </lineage>
</organism>
<evidence type="ECO:0000259" key="3">
    <source>
        <dbReference type="Pfam" id="PF13359"/>
    </source>
</evidence>
<dbReference type="AlphaFoldDB" id="A0A6N9R2B7"/>
<accession>A0A6N9R2B7</accession>
<dbReference type="GO" id="GO:0046872">
    <property type="term" value="F:metal ion binding"/>
    <property type="evidence" value="ECO:0007669"/>
    <property type="project" value="UniProtKB-KW"/>
</dbReference>
<feature type="domain" description="DDE Tnp4" evidence="3">
    <location>
        <begin position="33"/>
        <end position="134"/>
    </location>
</feature>
<dbReference type="InterPro" id="IPR027806">
    <property type="entry name" value="HARBI1_dom"/>
</dbReference>
<dbReference type="Pfam" id="PF13359">
    <property type="entry name" value="DDE_Tnp_4"/>
    <property type="match status" value="1"/>
</dbReference>
<dbReference type="Proteomes" id="UP000471026">
    <property type="component" value="Unassembled WGS sequence"/>
</dbReference>
<evidence type="ECO:0000313" key="5">
    <source>
        <dbReference type="Proteomes" id="UP000471026"/>
    </source>
</evidence>
<comment type="caution">
    <text evidence="4">The sequence shown here is derived from an EMBL/GenBank/DDBJ whole genome shotgun (WGS) entry which is preliminary data.</text>
</comment>
<protein>
    <recommendedName>
        <fullName evidence="3">DDE Tnp4 domain-containing protein</fullName>
    </recommendedName>
</protein>
<comment type="cofactor">
    <cofactor evidence="1">
        <name>a divalent metal cation</name>
        <dbReference type="ChEBI" id="CHEBI:60240"/>
    </cofactor>
</comment>